<evidence type="ECO:0000313" key="2">
    <source>
        <dbReference type="EMBL" id="MFD2180551.1"/>
    </source>
</evidence>
<name>A0ABW5AEA5_9BRAD</name>
<reference evidence="3" key="1">
    <citation type="journal article" date="2019" name="Int. J. Syst. Evol. Microbiol.">
        <title>The Global Catalogue of Microorganisms (GCM) 10K type strain sequencing project: providing services to taxonomists for standard genome sequencing and annotation.</title>
        <authorList>
            <consortium name="The Broad Institute Genomics Platform"/>
            <consortium name="The Broad Institute Genome Sequencing Center for Infectious Disease"/>
            <person name="Wu L."/>
            <person name="Ma J."/>
        </authorList>
    </citation>
    <scope>NUCLEOTIDE SEQUENCE [LARGE SCALE GENOMIC DNA]</scope>
    <source>
        <strain evidence="3">CGMCC 1.6774</strain>
    </source>
</reference>
<protein>
    <recommendedName>
        <fullName evidence="4">MAPEG family protein</fullName>
    </recommendedName>
</protein>
<organism evidence="2 3">
    <name type="scientific">Rhodoplanes azumiensis</name>
    <dbReference type="NCBI Taxonomy" id="1897628"/>
    <lineage>
        <taxon>Bacteria</taxon>
        <taxon>Pseudomonadati</taxon>
        <taxon>Pseudomonadota</taxon>
        <taxon>Alphaproteobacteria</taxon>
        <taxon>Hyphomicrobiales</taxon>
        <taxon>Nitrobacteraceae</taxon>
        <taxon>Rhodoplanes</taxon>
    </lineage>
</organism>
<keyword evidence="1" id="KW-0472">Membrane</keyword>
<evidence type="ECO:0008006" key="4">
    <source>
        <dbReference type="Google" id="ProtNLM"/>
    </source>
</evidence>
<gene>
    <name evidence="2" type="ORF">ACFSOX_00150</name>
</gene>
<evidence type="ECO:0000313" key="3">
    <source>
        <dbReference type="Proteomes" id="UP001597314"/>
    </source>
</evidence>
<keyword evidence="3" id="KW-1185">Reference proteome</keyword>
<proteinExistence type="predicted"/>
<keyword evidence="1" id="KW-1133">Transmembrane helix</keyword>
<dbReference type="EMBL" id="JBHUIW010000001">
    <property type="protein sequence ID" value="MFD2180551.1"/>
    <property type="molecule type" value="Genomic_DNA"/>
</dbReference>
<feature type="transmembrane region" description="Helical" evidence="1">
    <location>
        <begin position="135"/>
        <end position="154"/>
    </location>
</feature>
<dbReference type="RefSeq" id="WP_378475770.1">
    <property type="nucleotide sequence ID" value="NZ_JBHUIW010000001.1"/>
</dbReference>
<comment type="caution">
    <text evidence="2">The sequence shown here is derived from an EMBL/GenBank/DDBJ whole genome shotgun (WGS) entry which is preliminary data.</text>
</comment>
<feature type="transmembrane region" description="Helical" evidence="1">
    <location>
        <begin position="101"/>
        <end position="123"/>
    </location>
</feature>
<dbReference type="Proteomes" id="UP001597314">
    <property type="component" value="Unassembled WGS sequence"/>
</dbReference>
<sequence length="156" mass="15433">MSLPLVLAPTFILVALTMLLTLCAGGGFSGGRGLGRGGLGGGGLGGGGLGGGGLGGRIASGWRGRAVSASGCATALDLEYRLPILLYVLTVVSMATRHADLVFVLLAWLFAALRVLLAAALVTGRSGSSPGLLDAASALVLAVAWGVFAVRILLGF</sequence>
<accession>A0ABW5AEA5</accession>
<keyword evidence="1" id="KW-0812">Transmembrane</keyword>
<feature type="transmembrane region" description="Helical" evidence="1">
    <location>
        <begin position="6"/>
        <end position="28"/>
    </location>
</feature>
<evidence type="ECO:0000256" key="1">
    <source>
        <dbReference type="SAM" id="Phobius"/>
    </source>
</evidence>